<sequence length="264" mass="28876">MKNIITAILITLALSGCEKVLDLKYKDNKSSLIIEGNITNESGPYFVKLSRSVKLTSTGDYPAVDGALVIISDDAGNTDTLMAKGNGIYQTNTINGIENRTYTLVVRVDNEVYTAHSTMPAFVPFDSIKVETIKVVGDTQYNLIPVYTDPVYKGNNYRFVLTVNDKLINQHFVQQDDVRNGVVNTSRLEINDDDLELKKGDTISMEMQCVDDSVALYYKTLALIGDSGPGGGTTPNNPRNNISNGALGLFSAHTSVYKGVKILF</sequence>
<dbReference type="Proteomes" id="UP000183788">
    <property type="component" value="Unassembled WGS sequence"/>
</dbReference>
<protein>
    <submittedName>
        <fullName evidence="2">DUF4249 family protein</fullName>
    </submittedName>
</protein>
<dbReference type="STRING" id="1004.SAMN05661012_03214"/>
<dbReference type="RefSeq" id="WP_072362175.1">
    <property type="nucleotide sequence ID" value="NZ_CP139972.1"/>
</dbReference>
<reference evidence="1 3" key="1">
    <citation type="submission" date="2016-11" db="EMBL/GenBank/DDBJ databases">
        <authorList>
            <person name="Jaros S."/>
            <person name="Januszkiewicz K."/>
            <person name="Wedrychowicz H."/>
        </authorList>
    </citation>
    <scope>NUCLEOTIDE SEQUENCE [LARGE SCALE GENOMIC DNA]</scope>
    <source>
        <strain evidence="1 3">DSM 784</strain>
    </source>
</reference>
<reference evidence="2 4" key="2">
    <citation type="submission" date="2023-11" db="EMBL/GenBank/DDBJ databases">
        <title>MicrobeMod: A computational toolkit for identifying prokaryotic methylation and restriction-modification with nanopore sequencing.</title>
        <authorList>
            <person name="Crits-Christoph A."/>
            <person name="Kang S.C."/>
            <person name="Lee H."/>
            <person name="Ostrov N."/>
        </authorList>
    </citation>
    <scope>NUCLEOTIDE SEQUENCE [LARGE SCALE GENOMIC DNA]</scope>
    <source>
        <strain evidence="2 4">ATCC 23090</strain>
    </source>
</reference>
<organism evidence="1 3">
    <name type="scientific">Chitinophaga sancti</name>
    <dbReference type="NCBI Taxonomy" id="1004"/>
    <lineage>
        <taxon>Bacteria</taxon>
        <taxon>Pseudomonadati</taxon>
        <taxon>Bacteroidota</taxon>
        <taxon>Chitinophagia</taxon>
        <taxon>Chitinophagales</taxon>
        <taxon>Chitinophagaceae</taxon>
        <taxon>Chitinophaga</taxon>
    </lineage>
</organism>
<evidence type="ECO:0000313" key="3">
    <source>
        <dbReference type="Proteomes" id="UP000183788"/>
    </source>
</evidence>
<dbReference type="EMBL" id="CP140154">
    <property type="protein sequence ID" value="WQG92354.1"/>
    <property type="molecule type" value="Genomic_DNA"/>
</dbReference>
<dbReference type="Proteomes" id="UP001326715">
    <property type="component" value="Chromosome"/>
</dbReference>
<accession>A0A1K1QYU1</accession>
<dbReference type="OrthoDB" id="637707at2"/>
<dbReference type="InterPro" id="IPR025345">
    <property type="entry name" value="DUF4249"/>
</dbReference>
<gene>
    <name evidence="1" type="ORF">SAMN05661012_03214</name>
    <name evidence="2" type="ORF">SR876_12635</name>
</gene>
<proteinExistence type="predicted"/>
<dbReference type="AlphaFoldDB" id="A0A1K1QYU1"/>
<keyword evidence="4" id="KW-1185">Reference proteome</keyword>
<evidence type="ECO:0000313" key="4">
    <source>
        <dbReference type="Proteomes" id="UP001326715"/>
    </source>
</evidence>
<name>A0A1K1QYU1_9BACT</name>
<evidence type="ECO:0000313" key="2">
    <source>
        <dbReference type="EMBL" id="WQG92354.1"/>
    </source>
</evidence>
<dbReference type="Pfam" id="PF14054">
    <property type="entry name" value="DUF4249"/>
    <property type="match status" value="1"/>
</dbReference>
<dbReference type="PROSITE" id="PS51257">
    <property type="entry name" value="PROKAR_LIPOPROTEIN"/>
    <property type="match status" value="1"/>
</dbReference>
<dbReference type="EMBL" id="FPIZ01000009">
    <property type="protein sequence ID" value="SFW64849.1"/>
    <property type="molecule type" value="Genomic_DNA"/>
</dbReference>
<evidence type="ECO:0000313" key="1">
    <source>
        <dbReference type="EMBL" id="SFW64849.1"/>
    </source>
</evidence>